<keyword evidence="1" id="KW-0732">Signal</keyword>
<feature type="chain" id="PRO_5047537223" evidence="1">
    <location>
        <begin position="23"/>
        <end position="539"/>
    </location>
</feature>
<dbReference type="RefSeq" id="WP_061261435.1">
    <property type="nucleotide sequence ID" value="NZ_JBFALK010000019.1"/>
</dbReference>
<evidence type="ECO:0000259" key="2">
    <source>
        <dbReference type="Pfam" id="PF00496"/>
    </source>
</evidence>
<dbReference type="InterPro" id="IPR030678">
    <property type="entry name" value="Peptide/Ni-bd"/>
</dbReference>
<evidence type="ECO:0000256" key="1">
    <source>
        <dbReference type="SAM" id="SignalP"/>
    </source>
</evidence>
<keyword evidence="4" id="KW-1185">Reference proteome</keyword>
<dbReference type="InterPro" id="IPR000914">
    <property type="entry name" value="SBP_5_dom"/>
</dbReference>
<evidence type="ECO:0000313" key="3">
    <source>
        <dbReference type="EMBL" id="MEV0973001.1"/>
    </source>
</evidence>
<dbReference type="PANTHER" id="PTHR30290">
    <property type="entry name" value="PERIPLASMIC BINDING COMPONENT OF ABC TRANSPORTER"/>
    <property type="match status" value="1"/>
</dbReference>
<proteinExistence type="predicted"/>
<dbReference type="EMBL" id="JBFALK010000019">
    <property type="protein sequence ID" value="MEV0973001.1"/>
    <property type="molecule type" value="Genomic_DNA"/>
</dbReference>
<name>A0ABV3GN25_MICGL</name>
<dbReference type="CDD" id="cd00995">
    <property type="entry name" value="PBP2_NikA_DppA_OppA_like"/>
    <property type="match status" value="1"/>
</dbReference>
<organism evidence="3 4">
    <name type="scientific">Microtetraspora glauca</name>
    <dbReference type="NCBI Taxonomy" id="1996"/>
    <lineage>
        <taxon>Bacteria</taxon>
        <taxon>Bacillati</taxon>
        <taxon>Actinomycetota</taxon>
        <taxon>Actinomycetes</taxon>
        <taxon>Streptosporangiales</taxon>
        <taxon>Streptosporangiaceae</taxon>
        <taxon>Microtetraspora</taxon>
    </lineage>
</organism>
<feature type="signal peptide" evidence="1">
    <location>
        <begin position="1"/>
        <end position="22"/>
    </location>
</feature>
<reference evidence="3 4" key="1">
    <citation type="submission" date="2024-06" db="EMBL/GenBank/DDBJ databases">
        <title>The Natural Products Discovery Center: Release of the First 8490 Sequenced Strains for Exploring Actinobacteria Biosynthetic Diversity.</title>
        <authorList>
            <person name="Kalkreuter E."/>
            <person name="Kautsar S.A."/>
            <person name="Yang D."/>
            <person name="Bader C.D."/>
            <person name="Teijaro C.N."/>
            <person name="Fluegel L."/>
            <person name="Davis C.M."/>
            <person name="Simpson J.R."/>
            <person name="Lauterbach L."/>
            <person name="Steele A.D."/>
            <person name="Gui C."/>
            <person name="Meng S."/>
            <person name="Li G."/>
            <person name="Viehrig K."/>
            <person name="Ye F."/>
            <person name="Su P."/>
            <person name="Kiefer A.F."/>
            <person name="Nichols A."/>
            <person name="Cepeda A.J."/>
            <person name="Yan W."/>
            <person name="Fan B."/>
            <person name="Jiang Y."/>
            <person name="Adhikari A."/>
            <person name="Zheng C.-J."/>
            <person name="Schuster L."/>
            <person name="Cowan T.M."/>
            <person name="Smanski M.J."/>
            <person name="Chevrette M.G."/>
            <person name="De Carvalho L.P.S."/>
            <person name="Shen B."/>
        </authorList>
    </citation>
    <scope>NUCLEOTIDE SEQUENCE [LARGE SCALE GENOMIC DNA]</scope>
    <source>
        <strain evidence="3 4">NPDC050100</strain>
    </source>
</reference>
<comment type="caution">
    <text evidence="3">The sequence shown here is derived from an EMBL/GenBank/DDBJ whole genome shotgun (WGS) entry which is preliminary data.</text>
</comment>
<evidence type="ECO:0000313" key="4">
    <source>
        <dbReference type="Proteomes" id="UP001551675"/>
    </source>
</evidence>
<dbReference type="Gene3D" id="3.10.105.10">
    <property type="entry name" value="Dipeptide-binding Protein, Domain 3"/>
    <property type="match status" value="1"/>
</dbReference>
<dbReference type="Pfam" id="PF00496">
    <property type="entry name" value="SBP_bac_5"/>
    <property type="match status" value="1"/>
</dbReference>
<accession>A0ABV3GN25</accession>
<protein>
    <submittedName>
        <fullName evidence="3">ABC transporter substrate-binding protein</fullName>
    </submittedName>
</protein>
<dbReference type="Gene3D" id="3.90.76.10">
    <property type="entry name" value="Dipeptide-binding Protein, Domain 1"/>
    <property type="match status" value="1"/>
</dbReference>
<gene>
    <name evidence="3" type="ORF">AB0I59_30725</name>
</gene>
<dbReference type="Proteomes" id="UP001551675">
    <property type="component" value="Unassembled WGS sequence"/>
</dbReference>
<dbReference type="InterPro" id="IPR039424">
    <property type="entry name" value="SBP_5"/>
</dbReference>
<feature type="domain" description="Solute-binding protein family 5" evidence="2">
    <location>
        <begin position="91"/>
        <end position="454"/>
    </location>
</feature>
<sequence>MRTSRFAAATALLALAVASCGGAPQAGKGGGSAAFEITKDTAPAKGPVDSVTWSLYAEPQSLDYAYAFDYHPNTVLANVCEQLMRVTPDLKVEPGLAGAAANPDPKRWVYTIRDGVKFHDGSTLTADDVVASMRRHMDPKVGSYWVSVYRNVDKVEKTGPMEVTVHLKEPDQLFNESMGTSAGTIESAAWLAKEGYGTPDVGVNCTGPFSLESWQKGQSLNFKKFADYWDASLMPKVNTLKMVFIPDPAARVNALLAGEVDGGYLLPPPGFPKLRTAGSGTLYFGPNTTAVNLIPTNLKGTLGDVKVRKALSMALDRDGIIKAASGGAGTPAKAPGALGAWGIAPEAAKGYYDKLPALTQDIPGAKKLIEEAGATGKKVVIATSTLSPDISVIANAVQSAGQAIGLQVELKAVAPEAYTALFSDPKAREGIDLVMTIWYDNTPDPLEFYGILETGDFSNYGGYSNPEYDALVHEANAQADPAARAATVAKLQEIAVRDVVWIPLYEPPHNMFMNKRLTGAPTSISQLVYPWAALLGSAG</sequence>
<dbReference type="SUPFAM" id="SSF53850">
    <property type="entry name" value="Periplasmic binding protein-like II"/>
    <property type="match status" value="1"/>
</dbReference>
<dbReference type="PIRSF" id="PIRSF002741">
    <property type="entry name" value="MppA"/>
    <property type="match status" value="1"/>
</dbReference>
<dbReference type="Gene3D" id="3.40.190.10">
    <property type="entry name" value="Periplasmic binding protein-like II"/>
    <property type="match status" value="1"/>
</dbReference>
<dbReference type="PROSITE" id="PS51257">
    <property type="entry name" value="PROKAR_LIPOPROTEIN"/>
    <property type="match status" value="1"/>
</dbReference>